<evidence type="ECO:0000259" key="1">
    <source>
        <dbReference type="Pfam" id="PF13456"/>
    </source>
</evidence>
<gene>
    <name evidence="3" type="primary">LOC130461343</name>
</gene>
<evidence type="ECO:0000313" key="2">
    <source>
        <dbReference type="Proteomes" id="UP000813463"/>
    </source>
</evidence>
<proteinExistence type="predicted"/>
<dbReference type="InterPro" id="IPR012337">
    <property type="entry name" value="RNaseH-like_sf"/>
</dbReference>
<dbReference type="RefSeq" id="XP_056685389.1">
    <property type="nucleotide sequence ID" value="XM_056829411.1"/>
</dbReference>
<dbReference type="InterPro" id="IPR036397">
    <property type="entry name" value="RNaseH_sf"/>
</dbReference>
<protein>
    <recommendedName>
        <fullName evidence="1">RNase H type-1 domain-containing protein</fullName>
    </recommendedName>
</protein>
<dbReference type="Pfam" id="PF13456">
    <property type="entry name" value="RVT_3"/>
    <property type="match status" value="1"/>
</dbReference>
<dbReference type="InterPro" id="IPR053151">
    <property type="entry name" value="RNase_H-like"/>
</dbReference>
<accession>A0ABM3QPU2</accession>
<evidence type="ECO:0000313" key="3">
    <source>
        <dbReference type="RefSeq" id="XP_056685389.1"/>
    </source>
</evidence>
<dbReference type="InterPro" id="IPR044730">
    <property type="entry name" value="RNase_H-like_dom_plant"/>
</dbReference>
<sequence>MGIYTRTYRIFTEWNLRTCLDSSSDTIHHNAIIPPSRTIRVAWTPPAPGVLKLNFDGSVRHYSGTAGVVIRDHLGNNVISRSYNGTSSPLLAEAMALRNGLQLVVEHNIRHIFIEGDNLLIINILQGRALQCPWKIQMLMKDINQLLEHFETSSSRHI</sequence>
<feature type="domain" description="RNase H type-1" evidence="1">
    <location>
        <begin position="54"/>
        <end position="158"/>
    </location>
</feature>
<organism evidence="2 3">
    <name type="scientific">Spinacia oleracea</name>
    <name type="common">Spinach</name>
    <dbReference type="NCBI Taxonomy" id="3562"/>
    <lineage>
        <taxon>Eukaryota</taxon>
        <taxon>Viridiplantae</taxon>
        <taxon>Streptophyta</taxon>
        <taxon>Embryophyta</taxon>
        <taxon>Tracheophyta</taxon>
        <taxon>Spermatophyta</taxon>
        <taxon>Magnoliopsida</taxon>
        <taxon>eudicotyledons</taxon>
        <taxon>Gunneridae</taxon>
        <taxon>Pentapetalae</taxon>
        <taxon>Caryophyllales</taxon>
        <taxon>Chenopodiaceae</taxon>
        <taxon>Chenopodioideae</taxon>
        <taxon>Anserineae</taxon>
        <taxon>Spinacia</taxon>
    </lineage>
</organism>
<reference evidence="2" key="1">
    <citation type="journal article" date="2021" name="Nat. Commun.">
        <title>Genomic analyses provide insights into spinach domestication and the genetic basis of agronomic traits.</title>
        <authorList>
            <person name="Cai X."/>
            <person name="Sun X."/>
            <person name="Xu C."/>
            <person name="Sun H."/>
            <person name="Wang X."/>
            <person name="Ge C."/>
            <person name="Zhang Z."/>
            <person name="Wang Q."/>
            <person name="Fei Z."/>
            <person name="Jiao C."/>
            <person name="Wang Q."/>
        </authorList>
    </citation>
    <scope>NUCLEOTIDE SEQUENCE [LARGE SCALE GENOMIC DNA]</scope>
    <source>
        <strain evidence="2">cv. Varoflay</strain>
    </source>
</reference>
<keyword evidence="2" id="KW-1185">Reference proteome</keyword>
<dbReference type="CDD" id="cd06222">
    <property type="entry name" value="RNase_H_like"/>
    <property type="match status" value="1"/>
</dbReference>
<dbReference type="Gene3D" id="3.30.420.10">
    <property type="entry name" value="Ribonuclease H-like superfamily/Ribonuclease H"/>
    <property type="match status" value="1"/>
</dbReference>
<dbReference type="Proteomes" id="UP000813463">
    <property type="component" value="Chromosome 5"/>
</dbReference>
<dbReference type="PANTHER" id="PTHR47723">
    <property type="entry name" value="OS05G0353850 PROTEIN"/>
    <property type="match status" value="1"/>
</dbReference>
<name>A0ABM3QPU2_SPIOL</name>
<dbReference type="SUPFAM" id="SSF53098">
    <property type="entry name" value="Ribonuclease H-like"/>
    <property type="match status" value="1"/>
</dbReference>
<dbReference type="GeneID" id="130461343"/>
<dbReference type="InterPro" id="IPR002156">
    <property type="entry name" value="RNaseH_domain"/>
</dbReference>
<dbReference type="PANTHER" id="PTHR47723:SF19">
    <property type="entry name" value="POLYNUCLEOTIDYL TRANSFERASE, RIBONUCLEASE H-LIKE SUPERFAMILY PROTEIN"/>
    <property type="match status" value="1"/>
</dbReference>
<reference evidence="3" key="2">
    <citation type="submission" date="2025-08" db="UniProtKB">
        <authorList>
            <consortium name="RefSeq"/>
        </authorList>
    </citation>
    <scope>IDENTIFICATION</scope>
    <source>
        <tissue evidence="3">Leaf</tissue>
    </source>
</reference>